<dbReference type="HOGENOM" id="CLU_030805_0_2_7"/>
<sequence length="249" mass="27570">MDRTAGIVIIGDEILSGKFADENATFLIGALAELGVDLRRVSMIPDDLDDIAATVRMASERFDWVFTSGGVGPTHDDMTMAGIARAFDTRVIVDPTLERILYDHWGPSMPEANLRLAEMPEGAELVRGPVGTTSARWPVVCYRNIYILPGVPRLFRQKFLDIQERFRGAPLVRARVYLNADEGDFAEALTALALEHPQVKIGSYPRFEETEFRVLLTLESHEDEALSAALSALEAALVAWLVRIERGDA</sequence>
<evidence type="ECO:0000313" key="2">
    <source>
        <dbReference type="EMBL" id="ACY16448.1"/>
    </source>
</evidence>
<dbReference type="Pfam" id="PF24102">
    <property type="entry name" value="FLAD1_M"/>
    <property type="match status" value="1"/>
</dbReference>
<dbReference type="STRING" id="502025.Hoch_3949"/>
<name>D0LI69_HALO1</name>
<proteinExistence type="predicted"/>
<dbReference type="SUPFAM" id="SSF53218">
    <property type="entry name" value="Molybdenum cofactor biosynthesis proteins"/>
    <property type="match status" value="1"/>
</dbReference>
<dbReference type="PANTHER" id="PTHR13939">
    <property type="entry name" value="NICOTINAMIDE-NUCLEOTIDE AMIDOHYDROLASE PNCC"/>
    <property type="match status" value="1"/>
</dbReference>
<dbReference type="KEGG" id="hoh:Hoch_3949"/>
<dbReference type="Proteomes" id="UP000001880">
    <property type="component" value="Chromosome"/>
</dbReference>
<feature type="domain" description="MoaB/Mog" evidence="1">
    <location>
        <begin position="6"/>
        <end position="169"/>
    </location>
</feature>
<evidence type="ECO:0000313" key="3">
    <source>
        <dbReference type="Proteomes" id="UP000001880"/>
    </source>
</evidence>
<dbReference type="PANTHER" id="PTHR13939:SF0">
    <property type="entry name" value="NMN AMIDOHYDROLASE-LIKE PROTEIN YFAY"/>
    <property type="match status" value="1"/>
</dbReference>
<reference evidence="2 3" key="1">
    <citation type="journal article" date="2010" name="Stand. Genomic Sci.">
        <title>Complete genome sequence of Haliangium ochraceum type strain (SMP-2).</title>
        <authorList>
            <consortium name="US DOE Joint Genome Institute (JGI-PGF)"/>
            <person name="Ivanova N."/>
            <person name="Daum C."/>
            <person name="Lang E."/>
            <person name="Abt B."/>
            <person name="Kopitz M."/>
            <person name="Saunders E."/>
            <person name="Lapidus A."/>
            <person name="Lucas S."/>
            <person name="Glavina Del Rio T."/>
            <person name="Nolan M."/>
            <person name="Tice H."/>
            <person name="Copeland A."/>
            <person name="Cheng J.F."/>
            <person name="Chen F."/>
            <person name="Bruce D."/>
            <person name="Goodwin L."/>
            <person name="Pitluck S."/>
            <person name="Mavromatis K."/>
            <person name="Pati A."/>
            <person name="Mikhailova N."/>
            <person name="Chen A."/>
            <person name="Palaniappan K."/>
            <person name="Land M."/>
            <person name="Hauser L."/>
            <person name="Chang Y.J."/>
            <person name="Jeffries C.D."/>
            <person name="Detter J.C."/>
            <person name="Brettin T."/>
            <person name="Rohde M."/>
            <person name="Goker M."/>
            <person name="Bristow J."/>
            <person name="Markowitz V."/>
            <person name="Eisen J.A."/>
            <person name="Hugenholtz P."/>
            <person name="Kyrpides N.C."/>
            <person name="Klenk H.P."/>
        </authorList>
    </citation>
    <scope>NUCLEOTIDE SEQUENCE [LARGE SCALE GENOMIC DNA]</scope>
    <source>
        <strain evidence="3">DSM 14365 / CIP 107738 / JCM 11303 / AJ 13395 / SMP-2</strain>
    </source>
</reference>
<dbReference type="InterPro" id="IPR036425">
    <property type="entry name" value="MoaB/Mog-like_dom_sf"/>
</dbReference>
<dbReference type="Pfam" id="PF00994">
    <property type="entry name" value="MoCF_biosynth"/>
    <property type="match status" value="1"/>
</dbReference>
<dbReference type="Gene3D" id="3.40.980.10">
    <property type="entry name" value="MoaB/Mog-like domain"/>
    <property type="match status" value="1"/>
</dbReference>
<dbReference type="eggNOG" id="COG1058">
    <property type="taxonomic scope" value="Bacteria"/>
</dbReference>
<dbReference type="EMBL" id="CP001804">
    <property type="protein sequence ID" value="ACY16448.1"/>
    <property type="molecule type" value="Genomic_DNA"/>
</dbReference>
<organism evidence="2 3">
    <name type="scientific">Haliangium ochraceum (strain DSM 14365 / JCM 11303 / SMP-2)</name>
    <dbReference type="NCBI Taxonomy" id="502025"/>
    <lineage>
        <taxon>Bacteria</taxon>
        <taxon>Pseudomonadati</taxon>
        <taxon>Myxococcota</taxon>
        <taxon>Polyangia</taxon>
        <taxon>Haliangiales</taxon>
        <taxon>Kofleriaceae</taxon>
        <taxon>Haliangium</taxon>
    </lineage>
</organism>
<protein>
    <submittedName>
        <fullName evidence="2">Molybdopterin binding domain protein</fullName>
    </submittedName>
</protein>
<keyword evidence="3" id="KW-1185">Reference proteome</keyword>
<dbReference type="CDD" id="cd00885">
    <property type="entry name" value="cinA"/>
    <property type="match status" value="1"/>
</dbReference>
<gene>
    <name evidence="2" type="ordered locus">Hoch_3949</name>
</gene>
<evidence type="ECO:0000259" key="1">
    <source>
        <dbReference type="SMART" id="SM00852"/>
    </source>
</evidence>
<dbReference type="AlphaFoldDB" id="D0LI69"/>
<dbReference type="InterPro" id="IPR001453">
    <property type="entry name" value="MoaB/Mog_dom"/>
</dbReference>
<dbReference type="InterPro" id="IPR050101">
    <property type="entry name" value="CinA"/>
</dbReference>
<dbReference type="InterPro" id="IPR056596">
    <property type="entry name" value="FLAD1_M"/>
</dbReference>
<dbReference type="OrthoDB" id="9801454at2"/>
<accession>D0LI69</accession>
<dbReference type="SMART" id="SM00852">
    <property type="entry name" value="MoCF_biosynth"/>
    <property type="match status" value="1"/>
</dbReference>
<dbReference type="RefSeq" id="WP_012829047.1">
    <property type="nucleotide sequence ID" value="NC_013440.1"/>
</dbReference>